<reference evidence="8 9" key="1">
    <citation type="journal article" date="2011" name="PLoS Pathog.">
        <title>Endophytic Life Strategies Decoded by Genome and Transcriptome Analyses of the Mutualistic Root Symbiont Piriformospora indica.</title>
        <authorList>
            <person name="Zuccaro A."/>
            <person name="Lahrmann U."/>
            <person name="Guldener U."/>
            <person name="Langen G."/>
            <person name="Pfiffi S."/>
            <person name="Biedenkopf D."/>
            <person name="Wong P."/>
            <person name="Samans B."/>
            <person name="Grimm C."/>
            <person name="Basiewicz M."/>
            <person name="Murat C."/>
            <person name="Martin F."/>
            <person name="Kogel K.H."/>
        </authorList>
    </citation>
    <scope>NUCLEOTIDE SEQUENCE [LARGE SCALE GENOMIC DNA]</scope>
    <source>
        <strain evidence="8 9">DSM 11827</strain>
    </source>
</reference>
<gene>
    <name evidence="8" type="ORF">PIIN_05916</name>
</gene>
<dbReference type="PANTHER" id="PTHR48182:SF2">
    <property type="entry name" value="PROTEIN SERAC1"/>
    <property type="match status" value="1"/>
</dbReference>
<dbReference type="OMA" id="TIRHEER"/>
<feature type="compositionally biased region" description="Polar residues" evidence="7">
    <location>
        <begin position="37"/>
        <end position="47"/>
    </location>
</feature>
<feature type="region of interest" description="Disordered" evidence="7">
    <location>
        <begin position="1"/>
        <end position="73"/>
    </location>
</feature>
<evidence type="ECO:0000313" key="9">
    <source>
        <dbReference type="Proteomes" id="UP000007148"/>
    </source>
</evidence>
<keyword evidence="6" id="KW-0472">Membrane</keyword>
<keyword evidence="9" id="KW-1185">Reference proteome</keyword>
<comment type="subcellular location">
    <subcellularLocation>
        <location evidence="2">Endoplasmic reticulum</location>
    </subcellularLocation>
    <subcellularLocation>
        <location evidence="3">Membrane</location>
    </subcellularLocation>
    <subcellularLocation>
        <location evidence="1">Mitochondrion</location>
    </subcellularLocation>
</comment>
<dbReference type="InterPro" id="IPR052374">
    <property type="entry name" value="SERAC1"/>
</dbReference>
<evidence type="ECO:0008006" key="10">
    <source>
        <dbReference type="Google" id="ProtNLM"/>
    </source>
</evidence>
<evidence type="ECO:0000256" key="3">
    <source>
        <dbReference type="ARBA" id="ARBA00004370"/>
    </source>
</evidence>
<dbReference type="GO" id="GO:0005783">
    <property type="term" value="C:endoplasmic reticulum"/>
    <property type="evidence" value="ECO:0007669"/>
    <property type="project" value="UniProtKB-SubCell"/>
</dbReference>
<dbReference type="OrthoDB" id="3246270at2759"/>
<evidence type="ECO:0000256" key="7">
    <source>
        <dbReference type="SAM" id="MobiDB-lite"/>
    </source>
</evidence>
<dbReference type="Gene3D" id="3.40.50.1820">
    <property type="entry name" value="alpha/beta hydrolase"/>
    <property type="match status" value="1"/>
</dbReference>
<evidence type="ECO:0000256" key="4">
    <source>
        <dbReference type="ARBA" id="ARBA00022824"/>
    </source>
</evidence>
<evidence type="ECO:0000256" key="1">
    <source>
        <dbReference type="ARBA" id="ARBA00004173"/>
    </source>
</evidence>
<dbReference type="PANTHER" id="PTHR48182">
    <property type="entry name" value="PROTEIN SERAC1"/>
    <property type="match status" value="1"/>
</dbReference>
<dbReference type="InParanoid" id="G4TKY8"/>
<proteinExistence type="predicted"/>
<dbReference type="EMBL" id="CAFZ01000143">
    <property type="protein sequence ID" value="CCA71981.1"/>
    <property type="molecule type" value="Genomic_DNA"/>
</dbReference>
<comment type="caution">
    <text evidence="8">The sequence shown here is derived from an EMBL/GenBank/DDBJ whole genome shotgun (WGS) entry which is preliminary data.</text>
</comment>
<dbReference type="SUPFAM" id="SSF53474">
    <property type="entry name" value="alpha/beta-Hydrolases"/>
    <property type="match status" value="1"/>
</dbReference>
<dbReference type="GO" id="GO:0016020">
    <property type="term" value="C:membrane"/>
    <property type="evidence" value="ECO:0007669"/>
    <property type="project" value="UniProtKB-SubCell"/>
</dbReference>
<evidence type="ECO:0000313" key="8">
    <source>
        <dbReference type="EMBL" id="CCA71981.1"/>
    </source>
</evidence>
<organism evidence="8 9">
    <name type="scientific">Serendipita indica (strain DSM 11827)</name>
    <name type="common">Root endophyte fungus</name>
    <name type="synonym">Piriformospora indica</name>
    <dbReference type="NCBI Taxonomy" id="1109443"/>
    <lineage>
        <taxon>Eukaryota</taxon>
        <taxon>Fungi</taxon>
        <taxon>Dikarya</taxon>
        <taxon>Basidiomycota</taxon>
        <taxon>Agaricomycotina</taxon>
        <taxon>Agaricomycetes</taxon>
        <taxon>Sebacinales</taxon>
        <taxon>Serendipitaceae</taxon>
        <taxon>Serendipita</taxon>
    </lineage>
</organism>
<sequence length="352" mass="39139">MDPRVHRATPTEGASPQPPPSNTHQTTYPADIDGTDPSRSNSDQLTSPADLESTMQPIPKPKPNGKDFGIKAFSSPDDPIVDIVAIHGLDGHREETWTAQNGTLWLRDFLPSDLPKARILSYGYDANTGCQESISTEIMRRDAQKFASTLVRKRRDAPRRPIIFIAHDLGGIILKWALVICDNQRPRPGPIQRDDLQSVLVSTQAILFFGTPHFGVKDEIIDAIQHMASVYTHKTDKILDQLREDSSELENVQELYAGISKNIHRVCFYSGCSQGKKGDMSVSYRSAVIAGDPDARKESLHASHKEMVKLSKDDEGYDTVCDYIKEFARSAVQEVGAKWVTEDRIRSAANGR</sequence>
<dbReference type="AlphaFoldDB" id="G4TKY8"/>
<evidence type="ECO:0000256" key="2">
    <source>
        <dbReference type="ARBA" id="ARBA00004240"/>
    </source>
</evidence>
<dbReference type="HOGENOM" id="CLU_000288_182_0_1"/>
<protein>
    <recommendedName>
        <fullName evidence="10">DUF676 domain-containing protein</fullName>
    </recommendedName>
</protein>
<accession>G4TKY8</accession>
<evidence type="ECO:0000256" key="5">
    <source>
        <dbReference type="ARBA" id="ARBA00023128"/>
    </source>
</evidence>
<keyword evidence="5" id="KW-0496">Mitochondrion</keyword>
<evidence type="ECO:0000256" key="6">
    <source>
        <dbReference type="ARBA" id="ARBA00023136"/>
    </source>
</evidence>
<keyword evidence="4" id="KW-0256">Endoplasmic reticulum</keyword>
<dbReference type="GO" id="GO:0005739">
    <property type="term" value="C:mitochondrion"/>
    <property type="evidence" value="ECO:0007669"/>
    <property type="project" value="UniProtKB-SubCell"/>
</dbReference>
<dbReference type="InterPro" id="IPR029058">
    <property type="entry name" value="AB_hydrolase_fold"/>
</dbReference>
<dbReference type="Proteomes" id="UP000007148">
    <property type="component" value="Unassembled WGS sequence"/>
</dbReference>
<name>G4TKY8_SERID</name>
<dbReference type="eggNOG" id="KOG2029">
    <property type="taxonomic scope" value="Eukaryota"/>
</dbReference>